<dbReference type="Pfam" id="PF00294">
    <property type="entry name" value="PfkB"/>
    <property type="match status" value="1"/>
</dbReference>
<dbReference type="EMBL" id="CP068595">
    <property type="protein sequence ID" value="QQZ61190.1"/>
    <property type="molecule type" value="Genomic_DNA"/>
</dbReference>
<evidence type="ECO:0000313" key="6">
    <source>
        <dbReference type="Proteomes" id="UP000595841"/>
    </source>
</evidence>
<evidence type="ECO:0000256" key="2">
    <source>
        <dbReference type="ARBA" id="ARBA00022679"/>
    </source>
</evidence>
<name>A0A974PC73_9BACL</name>
<comment type="similarity">
    <text evidence="1">Belongs to the carbohydrate kinase PfkB family.</text>
</comment>
<evidence type="ECO:0000259" key="4">
    <source>
        <dbReference type="Pfam" id="PF00294"/>
    </source>
</evidence>
<keyword evidence="6" id="KW-1185">Reference proteome</keyword>
<keyword evidence="2" id="KW-0808">Transferase</keyword>
<protein>
    <submittedName>
        <fullName evidence="5">Carbohydrate kinase family protein</fullName>
    </submittedName>
</protein>
<keyword evidence="3 5" id="KW-0418">Kinase</keyword>
<evidence type="ECO:0000313" key="5">
    <source>
        <dbReference type="EMBL" id="QQZ61190.1"/>
    </source>
</evidence>
<gene>
    <name evidence="5" type="ORF">JI735_33285</name>
</gene>
<dbReference type="InterPro" id="IPR050306">
    <property type="entry name" value="PfkB_Carbo_kinase"/>
</dbReference>
<reference evidence="5 6" key="1">
    <citation type="submission" date="2021-01" db="EMBL/GenBank/DDBJ databases">
        <title>Whole genome sequence of Paenibacillus sonchi LMG 24727 for comparative genomics.</title>
        <authorList>
            <person name="Lee G."/>
            <person name="Kim M.-J."/>
            <person name="Lim K."/>
            <person name="Shin J.-H."/>
        </authorList>
    </citation>
    <scope>NUCLEOTIDE SEQUENCE [LARGE SCALE GENOMIC DNA]</scope>
    <source>
        <strain evidence="5 6">LMG 24727</strain>
    </source>
</reference>
<sequence>MPHKKKVVVAGHVCLDITPKFPLDKNSNLNDILLPGKLVHMQGADIHTGGVVANTGLALNLFGANVSLNGKIGQDAFGKLVLDLLNDYVDTSYMAVSNDSNTSYTIVLAAPGVDRIFLHSPGSNNTFTYEDLSLDAIKEANLFHFGYPPLMKRMYEHEGEQLIRIFKMVKEIGVVTSLDMAAVDPKSEAGHVDWETILRRILPYVDIFVPSIEELCYMIDHERYVDWQQRAAGKDIIEILSISEDVKPLADKILGMGAKVLLLKCGALGLYYRAENEDIFNQLSIPDMCISEWTELEHFEESYIPDRLVSATGAGDTSIAAFLYAMLNGYSLKQSLQLAAAAGASCVTEFDPLSGLLAIEELQQKINSGWEKRKICQM</sequence>
<feature type="domain" description="Carbohydrate kinase PfkB" evidence="4">
    <location>
        <begin position="26"/>
        <end position="350"/>
    </location>
</feature>
<dbReference type="InterPro" id="IPR011611">
    <property type="entry name" value="PfkB_dom"/>
</dbReference>
<dbReference type="Proteomes" id="UP000595841">
    <property type="component" value="Chromosome"/>
</dbReference>
<dbReference type="RefSeq" id="WP_039834030.1">
    <property type="nucleotide sequence ID" value="NZ_CP068595.1"/>
</dbReference>
<dbReference type="PANTHER" id="PTHR43085">
    <property type="entry name" value="HEXOKINASE FAMILY MEMBER"/>
    <property type="match status" value="1"/>
</dbReference>
<dbReference type="AlphaFoldDB" id="A0A974PC73"/>
<dbReference type="InterPro" id="IPR029056">
    <property type="entry name" value="Ribokinase-like"/>
</dbReference>
<evidence type="ECO:0000256" key="1">
    <source>
        <dbReference type="ARBA" id="ARBA00010688"/>
    </source>
</evidence>
<evidence type="ECO:0000256" key="3">
    <source>
        <dbReference type="ARBA" id="ARBA00022777"/>
    </source>
</evidence>
<dbReference type="Gene3D" id="3.40.1190.20">
    <property type="match status" value="1"/>
</dbReference>
<dbReference type="KEGG" id="pson:JI735_33285"/>
<dbReference type="SUPFAM" id="SSF53613">
    <property type="entry name" value="Ribokinase-like"/>
    <property type="match status" value="1"/>
</dbReference>
<dbReference type="GO" id="GO:0016301">
    <property type="term" value="F:kinase activity"/>
    <property type="evidence" value="ECO:0007669"/>
    <property type="project" value="UniProtKB-KW"/>
</dbReference>
<proteinExistence type="inferred from homology"/>
<dbReference type="PANTHER" id="PTHR43085:SF57">
    <property type="entry name" value="CARBOHYDRATE KINASE PFKB DOMAIN-CONTAINING PROTEIN"/>
    <property type="match status" value="1"/>
</dbReference>
<organism evidence="5 6">
    <name type="scientific">Paenibacillus sonchi</name>
    <dbReference type="NCBI Taxonomy" id="373687"/>
    <lineage>
        <taxon>Bacteria</taxon>
        <taxon>Bacillati</taxon>
        <taxon>Bacillota</taxon>
        <taxon>Bacilli</taxon>
        <taxon>Bacillales</taxon>
        <taxon>Paenibacillaceae</taxon>
        <taxon>Paenibacillus</taxon>
        <taxon>Paenibacillus sonchi group</taxon>
    </lineage>
</organism>
<accession>A0A974PC73</accession>